<dbReference type="EMBL" id="BMKK01000023">
    <property type="protein sequence ID" value="GGD83309.1"/>
    <property type="molecule type" value="Genomic_DNA"/>
</dbReference>
<feature type="region of interest" description="Disordered" evidence="1">
    <location>
        <begin position="2567"/>
        <end position="2594"/>
    </location>
</feature>
<reference evidence="2" key="2">
    <citation type="submission" date="2020-09" db="EMBL/GenBank/DDBJ databases">
        <authorList>
            <person name="Sun Q."/>
            <person name="Zhou Y."/>
        </authorList>
    </citation>
    <scope>NUCLEOTIDE SEQUENCE</scope>
    <source>
        <strain evidence="2">CGMCC 1.15958</strain>
    </source>
</reference>
<feature type="region of interest" description="Disordered" evidence="1">
    <location>
        <begin position="3232"/>
        <end position="3269"/>
    </location>
</feature>
<keyword evidence="3" id="KW-1185">Reference proteome</keyword>
<evidence type="ECO:0000313" key="3">
    <source>
        <dbReference type="Proteomes" id="UP000609064"/>
    </source>
</evidence>
<proteinExistence type="predicted"/>
<feature type="compositionally biased region" description="Low complexity" evidence="1">
    <location>
        <begin position="3098"/>
        <end position="3117"/>
    </location>
</feature>
<evidence type="ECO:0000256" key="1">
    <source>
        <dbReference type="SAM" id="MobiDB-lite"/>
    </source>
</evidence>
<gene>
    <name evidence="2" type="ORF">GCM10011514_54200</name>
</gene>
<feature type="compositionally biased region" description="Low complexity" evidence="1">
    <location>
        <begin position="2428"/>
        <end position="2447"/>
    </location>
</feature>
<evidence type="ECO:0000313" key="2">
    <source>
        <dbReference type="EMBL" id="GGD83309.1"/>
    </source>
</evidence>
<feature type="region of interest" description="Disordered" evidence="1">
    <location>
        <begin position="2428"/>
        <end position="2448"/>
    </location>
</feature>
<dbReference type="Proteomes" id="UP000609064">
    <property type="component" value="Unassembled WGS sequence"/>
</dbReference>
<accession>A0A916Z9U2</accession>
<sequence length="3678" mass="370171">MKTQSNGCINQINAMNSNYTKTHLSLSVKAFFVKMYLLIKSMIANFYEKISEKIGGNFREIVFLKTPNLQIEVKEHQGFDSFFTRTFSRFYSRSAYRDLVGTLALTTVTLSTIAQIANAPANIKSPWVNGTYTNISASETNNNAPVSLRFVTVSNVNNVTNSTTSDNASISITGIGGQATIRVIDNDAADTYPAGTFAGFRIGTTGLLSGTIASTVIIRTYNNGVIAETYNAVTSLLGINSSLLNGDGTATVGFVTTADFDEISIEYTTLVGLLFNAEVYHAVIEKYAPGSSPCQCGSGVNCGLNTYANSTSAFSAFDGQTYSTYDLNASDLSYNAGQSYELCTDYTTGISETIIGIRNLVTFSNLCSGLTRTYSLKLKSDCSPAGTALGANLDGGSRNFNYYTVTPNTTYRACATVTMPACSSVGPTGQAEYSSSAWLIFNATSLCSAGAVAPTLSSTTISNVCSATTVNLNQVGLVTSTTPANASLVWFTNNAHTGAAYATPTTAGVGTYYAFYYDSAIGCYSPASAAVTVNIIGCSTNILALANSIYVDNGVGGGTAGNCVRDGSESANGLVTGLNVNLVSGSTVAYSAPIQPDGSYQLLSVANGSYTMIIASTPTATSVTLPTGWSMSSGTGSIPVVVSGGNLITPATAPSFCLKYCPVISSVTNQSPTICGLTDGSITLSGLRPGVSYGISYVKDGGAAVNTTIIANASGVVTIPSLGAGAYTNITATEGGCSSPAVTSTISNPAGPDISGTLKNDPTSCTGNGIYGSIILQGLTPNTTYTVGYYKDAATTETTGTFTTDGAGEIILTNLTAGVYNNIYATLNGCASPTVDVTLVGPTPPAAPILGVNTISNTCPATSVNLLTLSGTPPNGRTHEWHNANNTLPSSLVANPSAVSASGTYYVFAKSNASGCYSSGTPVTVTINICTATLSAPANTVYNDNGSGGGFAGNCVKDGTESATGLPGGLYINLIQGGLVKYSTAVNVDGSYVLSGILDGTYTLIISNTATATTSAMPTNFSLSSGTGSVNITVANSALTTPTALPAFCVRQNPTCDSINGTISVTPTGGTVGAGMTQKYLLLTPTGVILQESSVPTFIGLPAGNYNVVAIIYDIKPYTVGGNISAVTASACVGISAPVNFTVCGSSIAAVAGSVYNDNGAGGGTAGDCIQNGTEITSPIPSGLFVNLIQGATVIKSAAVQADGSYVVPSILDGTYTLIITNSAIATTSVLPVTWSVGVGSVPVVVAGGSVVTPNPAPKYCLKQGFPDIVTVLSQPTTTLVENAVSQLPVSVSNQGLSTATGQLTFTTTLPNSLSAPATFLDNGWTCITVLQTVSCTNPNATGLAPSANYNFNIPITPVIGSAGQTPPVVGTVTPVLNEQVTPNNTSLVTIATPIVAMPRPDLVTTLGQPSPSLQEGSASNIPVTISNIGNAPATGALTFTSALPNGYTAPAIFTQNGWTCMTSGQTVSCSNPNASGIAPTANTTFNIPITPSVGTAGTTTPISGTVSPVLNENVTPNNTATVTPSVAVAPLPRPDLVTTIGQPSTPLVEGQASNIPVTIANNGNASGTGPLTFSTNLPNGYTAPALFNQGGWTCLTSAQTVTCTNPNTTGLAPAASTTFNIPITPAVGTAGSALPVSGTIAPVPTENVIPNNTATMVPASNILPMPRPDLVTTIGTPSPALTEGVTSNIPVTVTNQGTAPGTGPLTFTTTLPTGLTAPASFTNGGWTCSTLGQVVSCTTPNTTGLAPAATTTFNIPVTPAIGTVGTSPIITGTTAPVPNETTTPNNTATTQVGPVQIGARPDVVTTIGTPSPALTEGVTSNIPVTLTNQGNAPATGPLTFTTTLPTGLTAPATFGINGWSCSTTIQTVSCTNPNTTDLAPAATTTFNIPVTPALGTGGTTPTIVGSVSPVPNETTLPNNIAALTPSAPIAMGLRPDLAVTLGQATPNMIEGIQSNLPVSISNQGTSAATGVLTFTTNLPNGITAPATFSNGTWSCTTSGQLVTCTNPNASGLAPTAISNFNIPITPVTGTAGTSPSIVGSVNVVPNENVTGNNTASITISPAIQIGARPDLVTTIGQPSPVLQEGVTSNIPVTVTNVGNAPATGPLTFTTNLPNGLTAPATFGQNGWTCVTSGQTVSCTNPNTSDLAPVGLTTFNIPVTPQAGTAGTLPTLIGSTAPVVNETTYPNNIGIMTPTQAILPAARPDIVASIGQPSPTLTEGVTSNIPVTLTNQGNANGNGPLTFTTTLPNSLTAPASFSNSGWTCTTSGQTVTCTTPNATGLVPTGLTTFNIPVTPIVGSAGQTPSITGTSTPLSNETVVGNNTASITTSPIAAMARPDLVTTIGQPSPALKEGTPSNIPVTITNIGTAPATGPLTFTTTLPNGYSAPTSFTDGPWTCATSGQTVTCTNPNAAGISPTGNTTFNIPITPASTTVGTTPTITGTTAPVPNETGLANNTGTMTPTSPVSALARPDLVTTIGQPSPALTEGVTSNIPVTVTNVGTAPAIGPLSFTTTLPNGLTAPASFTDGPWTCSTSGQVVTCSSPNTLGLSPAGTTTFNIPVTPAVGTAGTTPTITGTSIPVPTETTTPNNTGSMTPTAPIAPMARPDLVTTIGQPSPALTEGVISNIPVTVTSVGTAPATGPLTFTTTLANGLTAPASFSNGGWTCSTSGQTVSCSTPNTAGLAPTASTTFNIPITPAVGSAGSTPTITGTVAPAPNETTTPNNTGSMVPTAPIAAMLRPDLVTTIGYPTPALQEGITSMIPVTIANIGNAAATGPLTFTTTLPNGLTAPAAFTDGSWVCSTTGQTVICINGNTAGLVPSTSTVFNIPVTSAVGTANTTPTISGTLTPVPTEAITANNTGTMTPTAPIVSMLRPDLLVSIGQPLPALQEGITSLLPVTITNVGNASAAGSLTFTTTLPNSLTAPTSFSNNGWSCTTSSQTVTCTTPNATGLIPSGSMTFEIPVTSIAGSAGTTPTVTGTVSPVLNEIVTPNNTGTMTPTAPIVSMLRPDLITTIGQPSPVLTEGVTSQIPVTVTNNGTATATGPLTFTTTLPNGLTAPASFSNGGWTCTTSGQTVTCTTPNTTGLAPTASTTFNIPITPAVGTAGTTPTIGGTTSPSPNETATGNNSGSMIPTTPIAAVLRPDLVTTIGQPSPALTEGVTSLIPVIVTSVGTAPATGPLTFTTTLANGLTAPASFSNGGWTCTTSGQTVTCTTPNTTGLAPTASTSFNIPITPAVGTAGTTPSVTGTTTPVPTETTTANNTGTMTPTAPIQSGTHPDLIIVFGTPTPVLIENVSSTIPVTVTNVGTASASGQLVVTFNIPNNTTSPLSYSAGNGWTCNASGAILTCANPNATGLAQAATTTFNIQLTPNANTAGQSVILNGSVTAVTGETVLTNNISVVVVPTPISSPSLKVSVKAFLQGAAVNGTGGLMRDDLRVKGLIPASQPYTTTNGYTHVNGGGTETVAPSVLTATGNDAIVDWVMVELRNSTTPSTVVATRSALIQRDGDIVDVNGTSAVSFNNLTAGNYYISVRHRNHLGVMTASPVAISATTPVVDFTSTSVANYVYPTGNLKRNTSPQVTDSGKNMLWAGNAYRDDKVIFQGPDNDVDAIFFSVMTDPTNVSSFTNFIRNSVYDNADVDMDGRVIFQGPNNEVDLIFFEVLTHPSNTSQFLNYIIWQQLP</sequence>
<name>A0A916Z9U2_9BACT</name>
<organism evidence="2 3">
    <name type="scientific">Emticicia aquatilis</name>
    <dbReference type="NCBI Taxonomy" id="1537369"/>
    <lineage>
        <taxon>Bacteria</taxon>
        <taxon>Pseudomonadati</taxon>
        <taxon>Bacteroidota</taxon>
        <taxon>Cytophagia</taxon>
        <taxon>Cytophagales</taxon>
        <taxon>Leadbetterellaceae</taxon>
        <taxon>Emticicia</taxon>
    </lineage>
</organism>
<reference evidence="2" key="1">
    <citation type="journal article" date="2014" name="Int. J. Syst. Evol. Microbiol.">
        <title>Complete genome sequence of Corynebacterium casei LMG S-19264T (=DSM 44701T), isolated from a smear-ripened cheese.</title>
        <authorList>
            <consortium name="US DOE Joint Genome Institute (JGI-PGF)"/>
            <person name="Walter F."/>
            <person name="Albersmeier A."/>
            <person name="Kalinowski J."/>
            <person name="Ruckert C."/>
        </authorList>
    </citation>
    <scope>NUCLEOTIDE SEQUENCE</scope>
    <source>
        <strain evidence="2">CGMCC 1.15958</strain>
    </source>
</reference>
<feature type="compositionally biased region" description="Low complexity" evidence="1">
    <location>
        <begin position="3233"/>
        <end position="3267"/>
    </location>
</feature>
<protein>
    <submittedName>
        <fullName evidence="2">Uncharacterized protein</fullName>
    </submittedName>
</protein>
<comment type="caution">
    <text evidence="2">The sequence shown here is derived from an EMBL/GenBank/DDBJ whole genome shotgun (WGS) entry which is preliminary data.</text>
</comment>
<feature type="compositionally biased region" description="Polar residues" evidence="1">
    <location>
        <begin position="3118"/>
        <end position="3127"/>
    </location>
</feature>
<feature type="region of interest" description="Disordered" evidence="1">
    <location>
        <begin position="3098"/>
        <end position="3127"/>
    </location>
</feature>